<keyword evidence="1" id="KW-0143">Chaperone</keyword>
<dbReference type="PROSITE" id="PS50076">
    <property type="entry name" value="DNAJ_2"/>
    <property type="match status" value="1"/>
</dbReference>
<gene>
    <name evidence="3" type="ORF">FKG95_25055</name>
</gene>
<dbReference type="InterPro" id="IPR001623">
    <property type="entry name" value="DnaJ_domain"/>
</dbReference>
<dbReference type="InterPro" id="IPR051938">
    <property type="entry name" value="Apopto_cytoskel_mod"/>
</dbReference>
<dbReference type="SUPFAM" id="SSF46565">
    <property type="entry name" value="Chaperone J-domain"/>
    <property type="match status" value="1"/>
</dbReference>
<dbReference type="Gene3D" id="1.10.287.110">
    <property type="entry name" value="DnaJ domain"/>
    <property type="match status" value="1"/>
</dbReference>
<organism evidence="3 4">
    <name type="scientific">Denitrobaculum tricleocarpae</name>
    <dbReference type="NCBI Taxonomy" id="2591009"/>
    <lineage>
        <taxon>Bacteria</taxon>
        <taxon>Pseudomonadati</taxon>
        <taxon>Pseudomonadota</taxon>
        <taxon>Alphaproteobacteria</taxon>
        <taxon>Rhodospirillales</taxon>
        <taxon>Rhodospirillaceae</taxon>
        <taxon>Denitrobaculum</taxon>
    </lineage>
</organism>
<feature type="domain" description="J" evidence="2">
    <location>
        <begin position="153"/>
        <end position="210"/>
    </location>
</feature>
<dbReference type="PRINTS" id="PR00625">
    <property type="entry name" value="JDOMAIN"/>
</dbReference>
<dbReference type="EMBL" id="VHSH01000011">
    <property type="protein sequence ID" value="TQV73291.1"/>
    <property type="molecule type" value="Genomic_DNA"/>
</dbReference>
<dbReference type="PANTHER" id="PTHR44145">
    <property type="entry name" value="DNAJ HOMOLOG SUBFAMILY A MEMBER 3, MITOCHONDRIAL"/>
    <property type="match status" value="1"/>
</dbReference>
<dbReference type="AlphaFoldDB" id="A0A545T7V4"/>
<protein>
    <submittedName>
        <fullName evidence="3">J domain-containing protein</fullName>
    </submittedName>
</protein>
<comment type="caution">
    <text evidence="3">The sequence shown here is derived from an EMBL/GenBank/DDBJ whole genome shotgun (WGS) entry which is preliminary data.</text>
</comment>
<proteinExistence type="predicted"/>
<dbReference type="InterPro" id="IPR036869">
    <property type="entry name" value="J_dom_sf"/>
</dbReference>
<dbReference type="PANTHER" id="PTHR44145:SF3">
    <property type="entry name" value="DNAJ HOMOLOG SUBFAMILY A MEMBER 3, MITOCHONDRIAL"/>
    <property type="match status" value="1"/>
</dbReference>
<keyword evidence="4" id="KW-1185">Reference proteome</keyword>
<evidence type="ECO:0000259" key="2">
    <source>
        <dbReference type="PROSITE" id="PS50076"/>
    </source>
</evidence>
<evidence type="ECO:0000256" key="1">
    <source>
        <dbReference type="ARBA" id="ARBA00023186"/>
    </source>
</evidence>
<dbReference type="SMART" id="SM00271">
    <property type="entry name" value="DnaJ"/>
    <property type="match status" value="1"/>
</dbReference>
<sequence length="213" mass="24697">MLSVTYEFRATILASPGYRLHNLLMSRSTHKYQGTPDPRAAAAQYACHFPGCELEGPYRAPKSRNQLDRYLWFCLEHIREYNQAWDFFKGMSEQEIERERRADSVWQRETWPLGKDKPQAKRWRGENLHDDFGIFGDQAKSEAPKQPVSEETEALLALGLKHPVTFQEIRTKYRALAKELHPDANGGDPEAEERLKDVTRAYALLKVSFRESP</sequence>
<dbReference type="Proteomes" id="UP000315252">
    <property type="component" value="Unassembled WGS sequence"/>
</dbReference>
<dbReference type="Pfam" id="PF00226">
    <property type="entry name" value="DnaJ"/>
    <property type="match status" value="1"/>
</dbReference>
<dbReference type="OrthoDB" id="9786294at2"/>
<evidence type="ECO:0000313" key="4">
    <source>
        <dbReference type="Proteomes" id="UP000315252"/>
    </source>
</evidence>
<name>A0A545T7V4_9PROT</name>
<accession>A0A545T7V4</accession>
<dbReference type="CDD" id="cd06257">
    <property type="entry name" value="DnaJ"/>
    <property type="match status" value="1"/>
</dbReference>
<evidence type="ECO:0000313" key="3">
    <source>
        <dbReference type="EMBL" id="TQV73291.1"/>
    </source>
</evidence>
<reference evidence="3 4" key="1">
    <citation type="submission" date="2019-06" db="EMBL/GenBank/DDBJ databases">
        <title>Whole genome sequence for Rhodospirillaceae sp. R148.</title>
        <authorList>
            <person name="Wang G."/>
        </authorList>
    </citation>
    <scope>NUCLEOTIDE SEQUENCE [LARGE SCALE GENOMIC DNA]</scope>
    <source>
        <strain evidence="3 4">R148</strain>
    </source>
</reference>